<dbReference type="Gene3D" id="3.40.50.300">
    <property type="entry name" value="P-loop containing nucleotide triphosphate hydrolases"/>
    <property type="match status" value="1"/>
</dbReference>
<evidence type="ECO:0000313" key="2">
    <source>
        <dbReference type="Proteomes" id="UP000886687"/>
    </source>
</evidence>
<keyword evidence="1" id="KW-0808">Transferase</keyword>
<gene>
    <name evidence="1" type="ORF">JAZ04_08410</name>
</gene>
<sequence>MTQPADEHRQMESKTAAALLMQEQTLCETPLYLNLGGLSVAINSNSRQLLTRLADYFSYLPQRLADDALEIVAIVSDVLETGIQFTDWKREPGKTGRKDAYLELQDGRMILKVRTGMLFLQSRDHCVAAGPCLTYDNQLVNFINSQIMNWLQNRHWLICHAAALMLGKNAVAVAGFSGGGKSTLMLHLMEHPESRFLTNDRLFLRESDEVVEAVGIPKLPRINPGTVVNNPRLQALIDEPRRSELLAMPKQTLWELEEKFDVNVEQFYGKGRIDTSTAVPLAGLIILNWHRDSDQPVSMSQVSISGREELLKAVMKSPGPFYQDQSGRFLQDEAPLATEPYLALLDRIPVYEVCGGLDFAALTELCIAKWGGT</sequence>
<organism evidence="1 2">
    <name type="scientific">Candidatus Thiodiazotropha lotti</name>
    <dbReference type="NCBI Taxonomy" id="2792787"/>
    <lineage>
        <taxon>Bacteria</taxon>
        <taxon>Pseudomonadati</taxon>
        <taxon>Pseudomonadota</taxon>
        <taxon>Gammaproteobacteria</taxon>
        <taxon>Chromatiales</taxon>
        <taxon>Sedimenticolaceae</taxon>
        <taxon>Candidatus Thiodiazotropha</taxon>
    </lineage>
</organism>
<accession>A0A9E4K4W2</accession>
<dbReference type="EMBL" id="JAEPDI010000004">
    <property type="protein sequence ID" value="MCG7938864.1"/>
    <property type="molecule type" value="Genomic_DNA"/>
</dbReference>
<keyword evidence="1" id="KW-0418">Kinase</keyword>
<evidence type="ECO:0000313" key="1">
    <source>
        <dbReference type="EMBL" id="MCG7938864.1"/>
    </source>
</evidence>
<dbReference type="AlphaFoldDB" id="A0A9E4K4W2"/>
<reference evidence="1" key="1">
    <citation type="journal article" date="2021" name="Proc. Natl. Acad. Sci. U.S.A.">
        <title>Global biogeography of chemosynthetic symbionts reveals both localized and globally distributed symbiont groups. .</title>
        <authorList>
            <person name="Osvatic J.T."/>
            <person name="Wilkins L.G.E."/>
            <person name="Leibrecht L."/>
            <person name="Leray M."/>
            <person name="Zauner S."/>
            <person name="Polzin J."/>
            <person name="Camacho Y."/>
            <person name="Gros O."/>
            <person name="van Gils J.A."/>
            <person name="Eisen J.A."/>
            <person name="Petersen J.M."/>
            <person name="Yuen B."/>
        </authorList>
    </citation>
    <scope>NUCLEOTIDE SEQUENCE</scope>
    <source>
        <strain evidence="1">MAGL173</strain>
    </source>
</reference>
<name>A0A9E4K4W2_9GAMM</name>
<dbReference type="SUPFAM" id="SSF53795">
    <property type="entry name" value="PEP carboxykinase-like"/>
    <property type="match status" value="1"/>
</dbReference>
<dbReference type="Proteomes" id="UP000886687">
    <property type="component" value="Unassembled WGS sequence"/>
</dbReference>
<dbReference type="InterPro" id="IPR027417">
    <property type="entry name" value="P-loop_NTPase"/>
</dbReference>
<protein>
    <submittedName>
        <fullName evidence="1">HprK-related kinase B</fullName>
    </submittedName>
</protein>
<proteinExistence type="predicted"/>
<dbReference type="InterPro" id="IPR027597">
    <property type="entry name" value="HprK-rel_B"/>
</dbReference>
<dbReference type="GO" id="GO:0016301">
    <property type="term" value="F:kinase activity"/>
    <property type="evidence" value="ECO:0007669"/>
    <property type="project" value="UniProtKB-KW"/>
</dbReference>
<comment type="caution">
    <text evidence="1">The sequence shown here is derived from an EMBL/GenBank/DDBJ whole genome shotgun (WGS) entry which is preliminary data.</text>
</comment>
<dbReference type="NCBIfam" id="TIGR04355">
    <property type="entry name" value="HprK_rel_B"/>
    <property type="match status" value="1"/>
</dbReference>